<protein>
    <submittedName>
        <fullName evidence="4">Uncharacterized protein</fullName>
    </submittedName>
</protein>
<evidence type="ECO:0000256" key="3">
    <source>
        <dbReference type="SAM" id="SignalP"/>
    </source>
</evidence>
<organism evidence="4 5">
    <name type="scientific">Marasmius tenuissimus</name>
    <dbReference type="NCBI Taxonomy" id="585030"/>
    <lineage>
        <taxon>Eukaryota</taxon>
        <taxon>Fungi</taxon>
        <taxon>Dikarya</taxon>
        <taxon>Basidiomycota</taxon>
        <taxon>Agaricomycotina</taxon>
        <taxon>Agaricomycetes</taxon>
        <taxon>Agaricomycetidae</taxon>
        <taxon>Agaricales</taxon>
        <taxon>Marasmiineae</taxon>
        <taxon>Marasmiaceae</taxon>
        <taxon>Marasmius</taxon>
    </lineage>
</organism>
<feature type="transmembrane region" description="Helical" evidence="2">
    <location>
        <begin position="183"/>
        <end position="204"/>
    </location>
</feature>
<feature type="region of interest" description="Disordered" evidence="1">
    <location>
        <begin position="125"/>
        <end position="180"/>
    </location>
</feature>
<dbReference type="Proteomes" id="UP001437256">
    <property type="component" value="Unassembled WGS sequence"/>
</dbReference>
<keyword evidence="3" id="KW-0732">Signal</keyword>
<comment type="caution">
    <text evidence="4">The sequence shown here is derived from an EMBL/GenBank/DDBJ whole genome shotgun (WGS) entry which is preliminary data.</text>
</comment>
<reference evidence="4 5" key="1">
    <citation type="submission" date="2024-05" db="EMBL/GenBank/DDBJ databases">
        <title>A draft genome resource for the thread blight pathogen Marasmius tenuissimus strain MS-2.</title>
        <authorList>
            <person name="Yulfo-Soto G.E."/>
            <person name="Baruah I.K."/>
            <person name="Amoako-Attah I."/>
            <person name="Bukari Y."/>
            <person name="Meinhardt L.W."/>
            <person name="Bailey B.A."/>
            <person name="Cohen S.P."/>
        </authorList>
    </citation>
    <scope>NUCLEOTIDE SEQUENCE [LARGE SCALE GENOMIC DNA]</scope>
    <source>
        <strain evidence="4 5">MS-2</strain>
    </source>
</reference>
<keyword evidence="2" id="KW-0472">Membrane</keyword>
<keyword evidence="2" id="KW-0812">Transmembrane</keyword>
<feature type="compositionally biased region" description="Low complexity" evidence="1">
    <location>
        <begin position="164"/>
        <end position="177"/>
    </location>
</feature>
<name>A0ABR2ZNG8_9AGAR</name>
<evidence type="ECO:0000313" key="5">
    <source>
        <dbReference type="Proteomes" id="UP001437256"/>
    </source>
</evidence>
<sequence>MVNYAASASLVTTALLFSGAYALPQGPAPEAVTINTPTNLVTCEPTILNWSGGTPPYFLSMQDGNNFNGPAIKRFDQQSTTSFTWTVSVPAGKSVAFLLRDSAGHTSITAPVSVEKGAQDTCADQSLTFAPPSNGTSSAGASPTSGSSSTNTAASGDPAPPAQDPSSSASDTAAGSQNTSNGAAATISGVILPALGALFGIMFAI</sequence>
<proteinExistence type="predicted"/>
<accession>A0ABR2ZNG8</accession>
<dbReference type="EMBL" id="JBBXMP010000119">
    <property type="protein sequence ID" value="KAL0061932.1"/>
    <property type="molecule type" value="Genomic_DNA"/>
</dbReference>
<dbReference type="PANTHER" id="PTHR37487">
    <property type="entry name" value="CHROMOSOME 1, WHOLE GENOME SHOTGUN SEQUENCE"/>
    <property type="match status" value="1"/>
</dbReference>
<feature type="compositionally biased region" description="Low complexity" evidence="1">
    <location>
        <begin position="130"/>
        <end position="157"/>
    </location>
</feature>
<keyword evidence="2" id="KW-1133">Transmembrane helix</keyword>
<gene>
    <name evidence="4" type="ORF">AAF712_011216</name>
</gene>
<evidence type="ECO:0000313" key="4">
    <source>
        <dbReference type="EMBL" id="KAL0061932.1"/>
    </source>
</evidence>
<keyword evidence="5" id="KW-1185">Reference proteome</keyword>
<dbReference type="PANTHER" id="PTHR37487:SF2">
    <property type="entry name" value="EXPRESSED PROTEIN"/>
    <property type="match status" value="1"/>
</dbReference>
<feature type="signal peptide" evidence="3">
    <location>
        <begin position="1"/>
        <end position="22"/>
    </location>
</feature>
<evidence type="ECO:0000256" key="1">
    <source>
        <dbReference type="SAM" id="MobiDB-lite"/>
    </source>
</evidence>
<evidence type="ECO:0000256" key="2">
    <source>
        <dbReference type="SAM" id="Phobius"/>
    </source>
</evidence>
<feature type="chain" id="PRO_5046658005" evidence="3">
    <location>
        <begin position="23"/>
        <end position="205"/>
    </location>
</feature>